<protein>
    <submittedName>
        <fullName evidence="1">Predicted hydrolase of the HAD superfamily</fullName>
    </submittedName>
</protein>
<dbReference type="RefSeq" id="WP_003647667.1">
    <property type="nucleotide sequence ID" value="NC_008530.1"/>
</dbReference>
<dbReference type="GO" id="GO:0005829">
    <property type="term" value="C:cytosol"/>
    <property type="evidence" value="ECO:0007669"/>
    <property type="project" value="TreeGrafter"/>
</dbReference>
<dbReference type="NCBIfam" id="TIGR01484">
    <property type="entry name" value="HAD-SF-IIB"/>
    <property type="match status" value="1"/>
</dbReference>
<evidence type="ECO:0000313" key="1">
    <source>
        <dbReference type="EMBL" id="ABJ59884.1"/>
    </source>
</evidence>
<dbReference type="KEGG" id="lga:LGAS_0486"/>
<dbReference type="InterPro" id="IPR036412">
    <property type="entry name" value="HAD-like_sf"/>
</dbReference>
<dbReference type="CDD" id="cd07518">
    <property type="entry name" value="HAD_YbiV-Like"/>
    <property type="match status" value="1"/>
</dbReference>
<name>A0A830TN63_LACGA</name>
<dbReference type="SFLD" id="SFLDG01140">
    <property type="entry name" value="C2.B:_Phosphomannomutase_and_P"/>
    <property type="match status" value="1"/>
</dbReference>
<dbReference type="InterPro" id="IPR000150">
    <property type="entry name" value="Cof"/>
</dbReference>
<dbReference type="Pfam" id="PF08282">
    <property type="entry name" value="Hydrolase_3"/>
    <property type="match status" value="1"/>
</dbReference>
<dbReference type="GeneID" id="29639143"/>
<sequence>MTKLIAVDMDGTFLRDDKSYDEEKFANIYQELEKRNIMFTVASGNQYYQITTFFKNFPTVIYVAENGALVRTQEKILALHAFSEESVKKIEDFLLKQAELQFLVSGVESAYFPVQFTDDYYEISNKYYYRLKKIHDFSEIDDKILKFSISCPDEKTAYYVDFLKKSLGDYCNVTSSGHGDIDLILPGIHKAHGLTELGKVLDIPLSEMTAFGDGGNDLEMIKEFGDGVAMSNANPVLFKVADHTTTSNNEQGVLTYIENNIL</sequence>
<dbReference type="SUPFAM" id="SSF56784">
    <property type="entry name" value="HAD-like"/>
    <property type="match status" value="1"/>
</dbReference>
<organism evidence="1 2">
    <name type="scientific">Lactobacillus gasseri (strain ATCC 33323 / DSM 20243 / BCRC 14619 / CIP 102991 / JCM 1131 / KCTC 3163 / NCIMB 11718 / NCTC 13722 / AM63)</name>
    <dbReference type="NCBI Taxonomy" id="324831"/>
    <lineage>
        <taxon>Bacteria</taxon>
        <taxon>Bacillati</taxon>
        <taxon>Bacillota</taxon>
        <taxon>Bacilli</taxon>
        <taxon>Lactobacillales</taxon>
        <taxon>Lactobacillaceae</taxon>
        <taxon>Lactobacillus</taxon>
    </lineage>
</organism>
<reference evidence="1 2" key="1">
    <citation type="journal article" date="2006" name="Proc. Natl. Acad. Sci. U.S.A.">
        <title>Comparative genomics of the lactic acid bacteria.</title>
        <authorList>
            <person name="Makarova K."/>
            <person name="Slesarev A."/>
            <person name="Wolf Y."/>
            <person name="Sorokin A."/>
            <person name="Mirkin B."/>
            <person name="Koonin E."/>
            <person name="Pavlov A."/>
            <person name="Pavlova N."/>
            <person name="Karamychev V."/>
            <person name="Polouchine N."/>
            <person name="Shakhova V."/>
            <person name="Grigoriev I."/>
            <person name="Lou Y."/>
            <person name="Rohksar D."/>
            <person name="Lucas S."/>
            <person name="Huang K."/>
            <person name="Goodstein D.M."/>
            <person name="Hawkins T."/>
            <person name="Plengvidhya V."/>
            <person name="Welker D."/>
            <person name="Hughes J."/>
            <person name="Goh Y."/>
            <person name="Benson A."/>
            <person name="Baldwin K."/>
            <person name="Lee J.H."/>
            <person name="Diaz-Muniz I."/>
            <person name="Dosti B."/>
            <person name="Smeianov V."/>
            <person name="Wechter W."/>
            <person name="Barabote R."/>
            <person name="Lorca G."/>
            <person name="Altermann E."/>
            <person name="Barrangou R."/>
            <person name="Ganesan B."/>
            <person name="Xie Y."/>
            <person name="Rawsthorne H."/>
            <person name="Tamir D."/>
            <person name="Parker C."/>
            <person name="Breidt F."/>
            <person name="Broadbent J."/>
            <person name="Hutkins R."/>
            <person name="O'Sullivan D."/>
            <person name="Steele J."/>
            <person name="Unlu G."/>
            <person name="Saier M."/>
            <person name="Klaenhammer T."/>
            <person name="Richardson P."/>
            <person name="Kozyavkin S."/>
            <person name="Weimer B."/>
            <person name="Mills D."/>
        </authorList>
    </citation>
    <scope>NUCLEOTIDE SEQUENCE [LARGE SCALE GENOMIC DNA]</scope>
    <source>
        <strain evidence="2">ATCC 33323 / DSM 20243 / BCRC 14619 / CIP 102991 / JCM 1131 / KCTC 3163 / NCIMB 11718 / NCTC 13722 / AM63</strain>
    </source>
</reference>
<dbReference type="PANTHER" id="PTHR10000:SF53">
    <property type="entry name" value="5-AMINO-6-(5-PHOSPHO-D-RIBITYLAMINO)URACIL PHOSPHATASE YBJI-RELATED"/>
    <property type="match status" value="1"/>
</dbReference>
<dbReference type="Gene3D" id="3.30.1240.10">
    <property type="match status" value="1"/>
</dbReference>
<dbReference type="Gene3D" id="3.40.50.1000">
    <property type="entry name" value="HAD superfamily/HAD-like"/>
    <property type="match status" value="1"/>
</dbReference>
<dbReference type="Proteomes" id="UP000000664">
    <property type="component" value="Chromosome"/>
</dbReference>
<evidence type="ECO:0000313" key="2">
    <source>
        <dbReference type="Proteomes" id="UP000000664"/>
    </source>
</evidence>
<dbReference type="EMBL" id="CP000413">
    <property type="protein sequence ID" value="ABJ59884.1"/>
    <property type="molecule type" value="Genomic_DNA"/>
</dbReference>
<keyword evidence="1" id="KW-0378">Hydrolase</keyword>
<proteinExistence type="predicted"/>
<dbReference type="GO" id="GO:0016791">
    <property type="term" value="F:phosphatase activity"/>
    <property type="evidence" value="ECO:0007669"/>
    <property type="project" value="UniProtKB-ARBA"/>
</dbReference>
<dbReference type="SFLD" id="SFLDG01144">
    <property type="entry name" value="C2.B.4:_PGP_Like"/>
    <property type="match status" value="1"/>
</dbReference>
<gene>
    <name evidence="1" type="ordered locus">LGAS_0486</name>
</gene>
<dbReference type="NCBIfam" id="TIGR00099">
    <property type="entry name" value="Cof-subfamily"/>
    <property type="match status" value="1"/>
</dbReference>
<accession>A0A830TN63</accession>
<dbReference type="SFLD" id="SFLDS00003">
    <property type="entry name" value="Haloacid_Dehalogenase"/>
    <property type="match status" value="1"/>
</dbReference>
<dbReference type="AlphaFoldDB" id="A0A830TN63"/>
<dbReference type="InterPro" id="IPR006379">
    <property type="entry name" value="HAD-SF_hydro_IIB"/>
</dbReference>
<dbReference type="PANTHER" id="PTHR10000">
    <property type="entry name" value="PHOSPHOSERINE PHOSPHATASE"/>
    <property type="match status" value="1"/>
</dbReference>
<dbReference type="InterPro" id="IPR023214">
    <property type="entry name" value="HAD_sf"/>
</dbReference>
<dbReference type="GO" id="GO:0000287">
    <property type="term" value="F:magnesium ion binding"/>
    <property type="evidence" value="ECO:0007669"/>
    <property type="project" value="TreeGrafter"/>
</dbReference>